<dbReference type="Proteomes" id="UP001381693">
    <property type="component" value="Unassembled WGS sequence"/>
</dbReference>
<sequence length="81" mass="9608">MGGQRKRWGNTLKNYWKTSDINQSTWQDRHLAVVPGETLTAIFTDDEDDYNVRCVKWNPLIEEIVHVKVIYSCEEKCDKYQ</sequence>
<organism evidence="1 2">
    <name type="scientific">Halocaridina rubra</name>
    <name type="common">Hawaiian red shrimp</name>
    <dbReference type="NCBI Taxonomy" id="373956"/>
    <lineage>
        <taxon>Eukaryota</taxon>
        <taxon>Metazoa</taxon>
        <taxon>Ecdysozoa</taxon>
        <taxon>Arthropoda</taxon>
        <taxon>Crustacea</taxon>
        <taxon>Multicrustacea</taxon>
        <taxon>Malacostraca</taxon>
        <taxon>Eumalacostraca</taxon>
        <taxon>Eucarida</taxon>
        <taxon>Decapoda</taxon>
        <taxon>Pleocyemata</taxon>
        <taxon>Caridea</taxon>
        <taxon>Atyoidea</taxon>
        <taxon>Atyidae</taxon>
        <taxon>Halocaridina</taxon>
    </lineage>
</organism>
<accession>A0AAN8XE99</accession>
<protein>
    <submittedName>
        <fullName evidence="1">Uncharacterized protein</fullName>
    </submittedName>
</protein>
<gene>
    <name evidence="1" type="ORF">SK128_003683</name>
</gene>
<dbReference type="AlphaFoldDB" id="A0AAN8XE99"/>
<reference evidence="1 2" key="1">
    <citation type="submission" date="2023-11" db="EMBL/GenBank/DDBJ databases">
        <title>Halocaridina rubra genome assembly.</title>
        <authorList>
            <person name="Smith C."/>
        </authorList>
    </citation>
    <scope>NUCLEOTIDE SEQUENCE [LARGE SCALE GENOMIC DNA]</scope>
    <source>
        <strain evidence="1">EP-1</strain>
        <tissue evidence="1">Whole</tissue>
    </source>
</reference>
<keyword evidence="2" id="KW-1185">Reference proteome</keyword>
<comment type="caution">
    <text evidence="1">The sequence shown here is derived from an EMBL/GenBank/DDBJ whole genome shotgun (WGS) entry which is preliminary data.</text>
</comment>
<name>A0AAN8XE99_HALRR</name>
<evidence type="ECO:0000313" key="2">
    <source>
        <dbReference type="Proteomes" id="UP001381693"/>
    </source>
</evidence>
<dbReference type="EMBL" id="JAXCGZ010006272">
    <property type="protein sequence ID" value="KAK7079908.1"/>
    <property type="molecule type" value="Genomic_DNA"/>
</dbReference>
<evidence type="ECO:0000313" key="1">
    <source>
        <dbReference type="EMBL" id="KAK7079908.1"/>
    </source>
</evidence>
<proteinExistence type="predicted"/>